<proteinExistence type="predicted"/>
<sequence length="69" mass="7377">RETHTSIPSFVAHNSPSPTTASHGGKHLPNPLAPRAAPKDEPKVVNESKANGNQIENSSQFAHVTLFHS</sequence>
<feature type="compositionally biased region" description="Basic and acidic residues" evidence="1">
    <location>
        <begin position="37"/>
        <end position="46"/>
    </location>
</feature>
<protein>
    <submittedName>
        <fullName evidence="2">Uncharacterized protein</fullName>
    </submittedName>
</protein>
<dbReference type="Proteomes" id="UP000075880">
    <property type="component" value="Unassembled WGS sequence"/>
</dbReference>
<organism evidence="2 3">
    <name type="scientific">Anopheles atroparvus</name>
    <name type="common">European mosquito</name>
    <dbReference type="NCBI Taxonomy" id="41427"/>
    <lineage>
        <taxon>Eukaryota</taxon>
        <taxon>Metazoa</taxon>
        <taxon>Ecdysozoa</taxon>
        <taxon>Arthropoda</taxon>
        <taxon>Hexapoda</taxon>
        <taxon>Insecta</taxon>
        <taxon>Pterygota</taxon>
        <taxon>Neoptera</taxon>
        <taxon>Endopterygota</taxon>
        <taxon>Diptera</taxon>
        <taxon>Nematocera</taxon>
        <taxon>Culicoidea</taxon>
        <taxon>Culicidae</taxon>
        <taxon>Anophelinae</taxon>
        <taxon>Anopheles</taxon>
    </lineage>
</organism>
<evidence type="ECO:0000256" key="1">
    <source>
        <dbReference type="SAM" id="MobiDB-lite"/>
    </source>
</evidence>
<reference evidence="2" key="1">
    <citation type="submission" date="2024-04" db="UniProtKB">
        <authorList>
            <consortium name="EnsemblMetazoa"/>
        </authorList>
    </citation>
    <scope>IDENTIFICATION</scope>
    <source>
        <strain evidence="2">EBRO</strain>
    </source>
</reference>
<feature type="region of interest" description="Disordered" evidence="1">
    <location>
        <begin position="1"/>
        <end position="69"/>
    </location>
</feature>
<feature type="compositionally biased region" description="Polar residues" evidence="1">
    <location>
        <begin position="1"/>
        <end position="22"/>
    </location>
</feature>
<name>A0AAG5CWE7_ANOAO</name>
<dbReference type="EnsemblMetazoa" id="ENSAATROPT003324">
    <property type="protein sequence ID" value="ENSAATROPP003191"/>
    <property type="gene ID" value="ENSAATROPG002632"/>
</dbReference>
<keyword evidence="3" id="KW-1185">Reference proteome</keyword>
<evidence type="ECO:0000313" key="3">
    <source>
        <dbReference type="Proteomes" id="UP000075880"/>
    </source>
</evidence>
<dbReference type="AlphaFoldDB" id="A0AAG5CWE7"/>
<feature type="compositionally biased region" description="Polar residues" evidence="1">
    <location>
        <begin position="48"/>
        <end position="69"/>
    </location>
</feature>
<evidence type="ECO:0000313" key="2">
    <source>
        <dbReference type="EnsemblMetazoa" id="ENSAATROPP003191"/>
    </source>
</evidence>
<accession>A0AAG5CWE7</accession>